<evidence type="ECO:0000256" key="12">
    <source>
        <dbReference type="ARBA" id="ARBA00022840"/>
    </source>
</evidence>
<evidence type="ECO:0000256" key="9">
    <source>
        <dbReference type="ARBA" id="ARBA00022676"/>
    </source>
</evidence>
<comment type="pathway">
    <text evidence="3">Amino-acid biosynthesis; L-histidine biosynthesis; L-histidine from 5-phospho-alpha-D-ribose 1-diphosphate: step 1/9.</text>
</comment>
<feature type="domain" description="ATP phosphoribosyltransferase catalytic" evidence="15">
    <location>
        <begin position="54"/>
        <end position="211"/>
    </location>
</feature>
<dbReference type="HAMAP" id="MF_01018">
    <property type="entry name" value="HisG_Short"/>
    <property type="match status" value="1"/>
</dbReference>
<evidence type="ECO:0000259" key="15">
    <source>
        <dbReference type="Pfam" id="PF01634"/>
    </source>
</evidence>
<evidence type="ECO:0000256" key="14">
    <source>
        <dbReference type="ARBA" id="ARBA00024861"/>
    </source>
</evidence>
<keyword evidence="11" id="KW-0547">Nucleotide-binding</keyword>
<organism evidence="16">
    <name type="scientific">marine sediment metagenome</name>
    <dbReference type="NCBI Taxonomy" id="412755"/>
    <lineage>
        <taxon>unclassified sequences</taxon>
        <taxon>metagenomes</taxon>
        <taxon>ecological metagenomes</taxon>
    </lineage>
</organism>
<evidence type="ECO:0000313" key="16">
    <source>
        <dbReference type="EMBL" id="GAG56416.1"/>
    </source>
</evidence>
<keyword evidence="13" id="KW-0368">Histidine biosynthesis</keyword>
<keyword evidence="9" id="KW-0328">Glycosyltransferase</keyword>
<dbReference type="InterPro" id="IPR013820">
    <property type="entry name" value="ATP_PRibTrfase_cat"/>
</dbReference>
<evidence type="ECO:0000256" key="8">
    <source>
        <dbReference type="ARBA" id="ARBA00022605"/>
    </source>
</evidence>
<dbReference type="EMBL" id="BART01003418">
    <property type="protein sequence ID" value="GAG56416.1"/>
    <property type="molecule type" value="Genomic_DNA"/>
</dbReference>
<gene>
    <name evidence="16" type="ORF">S01H4_09454</name>
</gene>
<dbReference type="GO" id="GO:0005524">
    <property type="term" value="F:ATP binding"/>
    <property type="evidence" value="ECO:0007669"/>
    <property type="project" value="UniProtKB-KW"/>
</dbReference>
<dbReference type="NCBIfam" id="TIGR00070">
    <property type="entry name" value="hisG"/>
    <property type="match status" value="1"/>
</dbReference>
<dbReference type="GO" id="GO:0000105">
    <property type="term" value="P:L-histidine biosynthetic process"/>
    <property type="evidence" value="ECO:0007669"/>
    <property type="project" value="UniProtKB-UniPathway"/>
</dbReference>
<dbReference type="CDD" id="cd13595">
    <property type="entry name" value="PBP2_HisGs"/>
    <property type="match status" value="1"/>
</dbReference>
<dbReference type="InterPro" id="IPR018198">
    <property type="entry name" value="ATP_PRibTrfase_CS"/>
</dbReference>
<comment type="caution">
    <text evidence="16">The sequence shown here is derived from an EMBL/GenBank/DDBJ whole genome shotgun (WGS) entry which is preliminary data.</text>
</comment>
<protein>
    <recommendedName>
        <fullName evidence="6">ATP phosphoribosyltransferase</fullName>
        <ecNumber evidence="5">2.4.2.17</ecNumber>
    </recommendedName>
</protein>
<dbReference type="GO" id="GO:0003879">
    <property type="term" value="F:ATP phosphoribosyltransferase activity"/>
    <property type="evidence" value="ECO:0007669"/>
    <property type="project" value="UniProtKB-EC"/>
</dbReference>
<dbReference type="Pfam" id="PF01634">
    <property type="entry name" value="HisG"/>
    <property type="match status" value="1"/>
</dbReference>
<keyword evidence="10" id="KW-0808">Transferase</keyword>
<evidence type="ECO:0000256" key="1">
    <source>
        <dbReference type="ARBA" id="ARBA00000915"/>
    </source>
</evidence>
<reference evidence="16" key="1">
    <citation type="journal article" date="2014" name="Front. Microbiol.">
        <title>High frequency of phylogenetically diverse reductive dehalogenase-homologous genes in deep subseafloor sedimentary metagenomes.</title>
        <authorList>
            <person name="Kawai M."/>
            <person name="Futagami T."/>
            <person name="Toyoda A."/>
            <person name="Takaki Y."/>
            <person name="Nishi S."/>
            <person name="Hori S."/>
            <person name="Arai W."/>
            <person name="Tsubouchi T."/>
            <person name="Morono Y."/>
            <person name="Uchiyama I."/>
            <person name="Ito T."/>
            <person name="Fujiyama A."/>
            <person name="Inagaki F."/>
            <person name="Takami H."/>
        </authorList>
    </citation>
    <scope>NUCLEOTIDE SEQUENCE</scope>
    <source>
        <strain evidence="16">Expedition CK06-06</strain>
    </source>
</reference>
<evidence type="ECO:0000256" key="13">
    <source>
        <dbReference type="ARBA" id="ARBA00023102"/>
    </source>
</evidence>
<proteinExistence type="inferred from homology"/>
<dbReference type="Gene3D" id="3.40.190.10">
    <property type="entry name" value="Periplasmic binding protein-like II"/>
    <property type="match status" value="2"/>
</dbReference>
<dbReference type="GO" id="GO:0005737">
    <property type="term" value="C:cytoplasm"/>
    <property type="evidence" value="ECO:0007669"/>
    <property type="project" value="UniProtKB-SubCell"/>
</dbReference>
<dbReference type="EC" id="2.4.2.17" evidence="5"/>
<dbReference type="AlphaFoldDB" id="X1A884"/>
<dbReference type="FunFam" id="3.40.190.10:FF:000008">
    <property type="entry name" value="ATP phosphoribosyltransferase"/>
    <property type="match status" value="1"/>
</dbReference>
<evidence type="ECO:0000256" key="11">
    <source>
        <dbReference type="ARBA" id="ARBA00022741"/>
    </source>
</evidence>
<sequence length="215" mass="24346">MKKGIRIAVPKGYLFDQCLDILKKAGYDIEPLMEKNRKLFIYSGEDSIQYVLSRPMDVPVYVEHGACDIGFSGKDVLLEKESNVYELLDLKNGKCRIILATLKDCAQKVKEHYGHFGSIKVATSYPNIAKKYFDRKGIQVEIIKLHGSVELAPILGIADEILDITSTGKTLEENNLIEMEEIVVSTTRLIANITSYRIKYDLIRSFVNNIKNVIK</sequence>
<keyword evidence="8" id="KW-0028">Amino-acid biosynthesis</keyword>
<evidence type="ECO:0000256" key="2">
    <source>
        <dbReference type="ARBA" id="ARBA00004496"/>
    </source>
</evidence>
<comment type="catalytic activity">
    <reaction evidence="1">
        <text>1-(5-phospho-beta-D-ribosyl)-ATP + diphosphate = 5-phospho-alpha-D-ribose 1-diphosphate + ATP</text>
        <dbReference type="Rhea" id="RHEA:18473"/>
        <dbReference type="ChEBI" id="CHEBI:30616"/>
        <dbReference type="ChEBI" id="CHEBI:33019"/>
        <dbReference type="ChEBI" id="CHEBI:58017"/>
        <dbReference type="ChEBI" id="CHEBI:73183"/>
        <dbReference type="EC" id="2.4.2.17"/>
    </reaction>
</comment>
<dbReference type="PANTHER" id="PTHR21403">
    <property type="entry name" value="ATP PHOSPHORIBOSYLTRANSFERASE ATP-PRTASE"/>
    <property type="match status" value="1"/>
</dbReference>
<dbReference type="PANTHER" id="PTHR21403:SF8">
    <property type="entry name" value="ATP PHOSPHORIBOSYLTRANSFERASE"/>
    <property type="match status" value="1"/>
</dbReference>
<dbReference type="UniPathway" id="UPA00031">
    <property type="reaction ID" value="UER00006"/>
</dbReference>
<keyword evidence="7" id="KW-0963">Cytoplasm</keyword>
<evidence type="ECO:0000256" key="10">
    <source>
        <dbReference type="ARBA" id="ARBA00022679"/>
    </source>
</evidence>
<evidence type="ECO:0000256" key="3">
    <source>
        <dbReference type="ARBA" id="ARBA00004667"/>
    </source>
</evidence>
<comment type="subcellular location">
    <subcellularLocation>
        <location evidence="2">Cytoplasm</location>
    </subcellularLocation>
</comment>
<name>X1A884_9ZZZZ</name>
<comment type="similarity">
    <text evidence="4">Belongs to the ATP phosphoribosyltransferase family. Short subfamily.</text>
</comment>
<evidence type="ECO:0000256" key="5">
    <source>
        <dbReference type="ARBA" id="ARBA00011946"/>
    </source>
</evidence>
<comment type="function">
    <text evidence="14">Catalyzes the condensation of ATP and 5-phosphoribose 1-diphosphate to form N'-(5'-phosphoribosyl)-ATP (PR-ATP). Has a crucial role in the pathway because the rate of histidine biosynthesis seems to be controlled primarily by regulation of HisG enzymatic activity.</text>
</comment>
<evidence type="ECO:0000256" key="7">
    <source>
        <dbReference type="ARBA" id="ARBA00022490"/>
    </source>
</evidence>
<dbReference type="SUPFAM" id="SSF53850">
    <property type="entry name" value="Periplasmic binding protein-like II"/>
    <property type="match status" value="1"/>
</dbReference>
<dbReference type="PROSITE" id="PS01316">
    <property type="entry name" value="ATP_P_PHORIBOSYLTR"/>
    <property type="match status" value="1"/>
</dbReference>
<keyword evidence="12" id="KW-0067">ATP-binding</keyword>
<accession>X1A884</accession>
<evidence type="ECO:0000256" key="4">
    <source>
        <dbReference type="ARBA" id="ARBA00009489"/>
    </source>
</evidence>
<dbReference type="InterPro" id="IPR001348">
    <property type="entry name" value="ATP_PRibTrfase_HisG"/>
</dbReference>
<dbReference type="InterPro" id="IPR024893">
    <property type="entry name" value="ATP_PRibTrfase_HisG_short"/>
</dbReference>
<evidence type="ECO:0000256" key="6">
    <source>
        <dbReference type="ARBA" id="ARBA00020998"/>
    </source>
</evidence>